<dbReference type="PROSITE" id="PS00092">
    <property type="entry name" value="N6_MTASE"/>
    <property type="match status" value="1"/>
</dbReference>
<evidence type="ECO:0000313" key="7">
    <source>
        <dbReference type="Proteomes" id="UP000006898"/>
    </source>
</evidence>
<dbReference type="InterPro" id="IPR002295">
    <property type="entry name" value="N4/N6-MTase_EcoPI_Mod-like"/>
</dbReference>
<dbReference type="STRING" id="671143.DAMO_2836"/>
<dbReference type="eggNOG" id="COG2189">
    <property type="taxonomic scope" value="Bacteria"/>
</dbReference>
<dbReference type="AlphaFoldDB" id="D5ML67"/>
<accession>D5ML67</accession>
<keyword evidence="2 6" id="KW-0489">Methyltransferase</keyword>
<dbReference type="KEGG" id="mox:DAMO_2836"/>
<dbReference type="PATRIC" id="fig|671143.5.peg.2490"/>
<dbReference type="Pfam" id="PF01555">
    <property type="entry name" value="N6_N4_Mtase"/>
    <property type="match status" value="1"/>
</dbReference>
<dbReference type="Gene3D" id="3.40.50.150">
    <property type="entry name" value="Vaccinia Virus protein VP39"/>
    <property type="match status" value="1"/>
</dbReference>
<dbReference type="InterPro" id="IPR029063">
    <property type="entry name" value="SAM-dependent_MTases_sf"/>
</dbReference>
<evidence type="ECO:0000256" key="3">
    <source>
        <dbReference type="ARBA" id="ARBA00022679"/>
    </source>
</evidence>
<organism evidence="6 7">
    <name type="scientific">Methylomirabilis oxygeniifera</name>
    <dbReference type="NCBI Taxonomy" id="671143"/>
    <lineage>
        <taxon>Bacteria</taxon>
        <taxon>Candidatus Methylomirabilota</taxon>
        <taxon>Candidatus Methylomirabilia</taxon>
        <taxon>Candidatus Methylomirabilales</taxon>
        <taxon>Candidatus Methylomirabilaceae</taxon>
        <taxon>Candidatus Methylomirabilis</taxon>
    </lineage>
</organism>
<reference evidence="6 7" key="1">
    <citation type="journal article" date="2010" name="Nature">
        <title>Nitrite-driven anaerobic methane oxidation by oxygenic bacteria.</title>
        <authorList>
            <person name="Ettwig K.F."/>
            <person name="Butler M.K."/>
            <person name="Le Paslier D."/>
            <person name="Pelletier E."/>
            <person name="Mangenot S."/>
            <person name="Kuypers M.M.M."/>
            <person name="Schreiber F."/>
            <person name="Dutilh B.E."/>
            <person name="Zedelius J."/>
            <person name="de Beer D."/>
            <person name="Gloerich J."/>
            <person name="Wessels H.J.C.T."/>
            <person name="van Allen T."/>
            <person name="Luesken F."/>
            <person name="Wu M."/>
            <person name="van de Pas-Schoonen K.T."/>
            <person name="Op den Camp H.J.M."/>
            <person name="Janssen-Megens E.M."/>
            <person name="Francoijs K-J."/>
            <person name="Stunnenberg H."/>
            <person name="Weissenbach J."/>
            <person name="Jetten M.S.M."/>
            <person name="Strous M."/>
        </authorList>
    </citation>
    <scope>NUCLEOTIDE SEQUENCE [LARGE SCALE GENOMIC DNA]</scope>
</reference>
<keyword evidence="4" id="KW-0949">S-adenosyl-L-methionine</keyword>
<gene>
    <name evidence="6" type="primary">Mod</name>
    <name evidence="6" type="ORF">DAMO_2836</name>
</gene>
<dbReference type="GO" id="GO:0032259">
    <property type="term" value="P:methylation"/>
    <property type="evidence" value="ECO:0007669"/>
    <property type="project" value="UniProtKB-KW"/>
</dbReference>
<protein>
    <submittedName>
        <fullName evidence="6">Adenine specific DNA methylase Mod</fullName>
    </submittedName>
</protein>
<dbReference type="PRINTS" id="PR00506">
    <property type="entry name" value="D21N6MTFRASE"/>
</dbReference>
<keyword evidence="3" id="KW-0808">Transferase</keyword>
<dbReference type="InterPro" id="IPR002941">
    <property type="entry name" value="DNA_methylase_N4/N6"/>
</dbReference>
<dbReference type="SUPFAM" id="SSF53335">
    <property type="entry name" value="S-adenosyl-L-methionine-dependent methyltransferases"/>
    <property type="match status" value="1"/>
</dbReference>
<dbReference type="GO" id="GO:0008170">
    <property type="term" value="F:N-methyltransferase activity"/>
    <property type="evidence" value="ECO:0007669"/>
    <property type="project" value="InterPro"/>
</dbReference>
<feature type="domain" description="DNA methylase N-4/N-6" evidence="5">
    <location>
        <begin position="63"/>
        <end position="430"/>
    </location>
</feature>
<evidence type="ECO:0000256" key="2">
    <source>
        <dbReference type="ARBA" id="ARBA00022603"/>
    </source>
</evidence>
<sequence length="588" mass="67291">MAQLQFKGKTFVQNHHLLVKYHELVPVKAKSLTDKVTLHDNLIIYGDNLKALKALLPLYAGKIDCIYIDPPYNTGNEKWAYNDSVNSPMMQDWLGKVVDREDLTRHDKWLCMMMPRLKILKDLLKSEGVIMVSIDDNEAHHFRCLMDEVFGEENFIAQLVCEKGRKNDAKLFSVGHEYILIYARSMDTLKQRKTIWREDKPGAKEIQDEYLRLRALHGSDSNAIQEGLRDFYKQLPKNHPSKKHSRYGNVDDNGVWRDDNMSWPGGGGPSYDVIHPKTRKPCVVPEGGWRYATIEKMNEMIAAGVVVFREDHTEPPIRKTYLVRSLSPESNGNGEEEDASDIGIQVAGSYFYRSALQATNVLVSIFGKKVFENPKDHEVLARLIRYVTQGNQRALVLDSFAGTGTTGHAVLALNESDKGSRRFILVECEDYADSITAERVRRVIKGVPISKDEALRKGLGGSFSFFKLGKAIELESILDGNGLPTYEELARYVFYTATGEEFDERAINEKRRFIGESRNYQVFLFYEPDVAKLKNLALTLDMAKSLPPLKKDKRRLVFAPTKYLDQEHLDQFRIDFAQLPYEIYELTR</sequence>
<proteinExistence type="inferred from homology"/>
<evidence type="ECO:0000313" key="6">
    <source>
        <dbReference type="EMBL" id="CBE69909.1"/>
    </source>
</evidence>
<dbReference type="Proteomes" id="UP000006898">
    <property type="component" value="Chromosome"/>
</dbReference>
<dbReference type="GO" id="GO:0003677">
    <property type="term" value="F:DNA binding"/>
    <property type="evidence" value="ECO:0007669"/>
    <property type="project" value="InterPro"/>
</dbReference>
<dbReference type="REBASE" id="22911">
    <property type="entry name" value="M.MoxORF2836P"/>
</dbReference>
<evidence type="ECO:0000259" key="5">
    <source>
        <dbReference type="Pfam" id="PF01555"/>
    </source>
</evidence>
<comment type="similarity">
    <text evidence="1">Belongs to the N(4)/N(6)-methyltransferase family.</text>
</comment>
<dbReference type="HOGENOM" id="CLU_020164_1_1_0"/>
<evidence type="ECO:0000256" key="4">
    <source>
        <dbReference type="ARBA" id="ARBA00022691"/>
    </source>
</evidence>
<evidence type="ECO:0000256" key="1">
    <source>
        <dbReference type="ARBA" id="ARBA00006594"/>
    </source>
</evidence>
<name>D5ML67_METO1</name>
<dbReference type="InterPro" id="IPR002052">
    <property type="entry name" value="DNA_methylase_N6_adenine_CS"/>
</dbReference>
<dbReference type="EMBL" id="FP565575">
    <property type="protein sequence ID" value="CBE69909.1"/>
    <property type="molecule type" value="Genomic_DNA"/>
</dbReference>